<dbReference type="PANTHER" id="PTHR32125">
    <property type="entry name" value="2-C-METHYL-D-ERYTHRITOL 4-PHOSPHATE CYTIDYLYLTRANSFERASE, CHLOROPLASTIC"/>
    <property type="match status" value="1"/>
</dbReference>
<dbReference type="GO" id="GO:0050518">
    <property type="term" value="F:2-C-methyl-D-erythritol 4-phosphate cytidylyltransferase activity"/>
    <property type="evidence" value="ECO:0007669"/>
    <property type="project" value="TreeGrafter"/>
</dbReference>
<organism evidence="3 4">
    <name type="scientific">Amycolatopsis xylanica</name>
    <dbReference type="NCBI Taxonomy" id="589385"/>
    <lineage>
        <taxon>Bacteria</taxon>
        <taxon>Bacillati</taxon>
        <taxon>Actinomycetota</taxon>
        <taxon>Actinomycetes</taxon>
        <taxon>Pseudonocardiales</taxon>
        <taxon>Pseudonocardiaceae</taxon>
        <taxon>Amycolatopsis</taxon>
    </lineage>
</organism>
<dbReference type="SUPFAM" id="SSF53448">
    <property type="entry name" value="Nucleotide-diphospho-sugar transferases"/>
    <property type="match status" value="1"/>
</dbReference>
<dbReference type="InterPro" id="IPR029044">
    <property type="entry name" value="Nucleotide-diphossugar_trans"/>
</dbReference>
<dbReference type="STRING" id="589385.SAMN05421504_10135"/>
<dbReference type="Gene3D" id="3.90.550.10">
    <property type="entry name" value="Spore Coat Polysaccharide Biosynthesis Protein SpsA, Chain A"/>
    <property type="match status" value="1"/>
</dbReference>
<accession>A0A1H2RVS2</accession>
<protein>
    <submittedName>
        <fullName evidence="3">2-C-methyl-D-erythritol 4-phosphate cytidylyltransferase</fullName>
    </submittedName>
</protein>
<dbReference type="Pfam" id="PF01128">
    <property type="entry name" value="IspD"/>
    <property type="match status" value="1"/>
</dbReference>
<dbReference type="InterPro" id="IPR034683">
    <property type="entry name" value="IspD/TarI"/>
</dbReference>
<keyword evidence="4" id="KW-1185">Reference proteome</keyword>
<dbReference type="Proteomes" id="UP000199515">
    <property type="component" value="Unassembled WGS sequence"/>
</dbReference>
<sequence length="230" mass="23528">MTNAVGVVILAAGQGLRLGHGPKALVPLAGRPMLAWALEAVAANSSVTDVVVVAPAAALDAVRAVADRHGAAVVEGGATRPESAALGLAALPGRVSHVAVGEAARPLLPAGEIDRLLDRLLAAGPAVTGILPGSRVFDTTHEIAADGSIVGTADREVLRGAQTPQLFCRACLRRAYRRAGAALDGFTDDAAVVRHDGGIVAVIDGDPDNFKITTERDLRLAELLVEAKTR</sequence>
<reference evidence="3 4" key="1">
    <citation type="submission" date="2016-10" db="EMBL/GenBank/DDBJ databases">
        <authorList>
            <person name="de Groot N.N."/>
        </authorList>
    </citation>
    <scope>NUCLEOTIDE SEQUENCE [LARGE SCALE GENOMIC DNA]</scope>
    <source>
        <strain evidence="3 4">CPCC 202699</strain>
    </source>
</reference>
<keyword evidence="1 3" id="KW-0808">Transferase</keyword>
<dbReference type="EMBL" id="FNON01000001">
    <property type="protein sequence ID" value="SDW23586.1"/>
    <property type="molecule type" value="Genomic_DNA"/>
</dbReference>
<evidence type="ECO:0000256" key="1">
    <source>
        <dbReference type="ARBA" id="ARBA00022679"/>
    </source>
</evidence>
<dbReference type="InterPro" id="IPR050088">
    <property type="entry name" value="IspD/TarI_cytidylyltransf_bact"/>
</dbReference>
<evidence type="ECO:0000313" key="4">
    <source>
        <dbReference type="Proteomes" id="UP000199515"/>
    </source>
</evidence>
<name>A0A1H2RVS2_9PSEU</name>
<keyword evidence="2 3" id="KW-0548">Nucleotidyltransferase</keyword>
<dbReference type="PANTHER" id="PTHR32125:SF4">
    <property type="entry name" value="2-C-METHYL-D-ERYTHRITOL 4-PHOSPHATE CYTIDYLYLTRANSFERASE, CHLOROPLASTIC"/>
    <property type="match status" value="1"/>
</dbReference>
<proteinExistence type="predicted"/>
<dbReference type="AlphaFoldDB" id="A0A1H2RVS2"/>
<gene>
    <name evidence="3" type="ORF">SAMN05421504_10135</name>
</gene>
<evidence type="ECO:0000256" key="2">
    <source>
        <dbReference type="ARBA" id="ARBA00022695"/>
    </source>
</evidence>
<dbReference type="RefSeq" id="WP_176968444.1">
    <property type="nucleotide sequence ID" value="NZ_FNON01000001.1"/>
</dbReference>
<evidence type="ECO:0000313" key="3">
    <source>
        <dbReference type="EMBL" id="SDW23586.1"/>
    </source>
</evidence>